<accession>A0ACC2N6Z2</accession>
<evidence type="ECO:0000313" key="2">
    <source>
        <dbReference type="Proteomes" id="UP001239111"/>
    </source>
</evidence>
<evidence type="ECO:0000313" key="1">
    <source>
        <dbReference type="EMBL" id="KAJ8666483.1"/>
    </source>
</evidence>
<organism evidence="1 2">
    <name type="scientific">Eretmocerus hayati</name>
    <dbReference type="NCBI Taxonomy" id="131215"/>
    <lineage>
        <taxon>Eukaryota</taxon>
        <taxon>Metazoa</taxon>
        <taxon>Ecdysozoa</taxon>
        <taxon>Arthropoda</taxon>
        <taxon>Hexapoda</taxon>
        <taxon>Insecta</taxon>
        <taxon>Pterygota</taxon>
        <taxon>Neoptera</taxon>
        <taxon>Endopterygota</taxon>
        <taxon>Hymenoptera</taxon>
        <taxon>Apocrita</taxon>
        <taxon>Proctotrupomorpha</taxon>
        <taxon>Chalcidoidea</taxon>
        <taxon>Aphelinidae</taxon>
        <taxon>Aphelininae</taxon>
        <taxon>Eretmocerus</taxon>
    </lineage>
</organism>
<protein>
    <submittedName>
        <fullName evidence="1">Uncharacterized protein</fullName>
    </submittedName>
</protein>
<gene>
    <name evidence="1" type="ORF">QAD02_008145</name>
</gene>
<keyword evidence="2" id="KW-1185">Reference proteome</keyword>
<reference evidence="1" key="1">
    <citation type="submission" date="2023-04" db="EMBL/GenBank/DDBJ databases">
        <title>A chromosome-level genome assembly of the parasitoid wasp Eretmocerus hayati.</title>
        <authorList>
            <person name="Zhong Y."/>
            <person name="Liu S."/>
            <person name="Liu Y."/>
        </authorList>
    </citation>
    <scope>NUCLEOTIDE SEQUENCE</scope>
    <source>
        <strain evidence="1">ZJU_SS_LIU_2023</strain>
    </source>
</reference>
<sequence>MKQVGKDSGTPPASDSESEPDLEMIGKGKKYGKSSYNLPNEKGKLIPVCRKMFLKTLGISYQRVRTALKRKRESGLTGVISSDKRGRHTENRPHRVPESVKDTARAHIESFPTMESHYCREGTAKNYLDESIESLAMMYKLYIESARENNIGRVVSEHMYKDLFNTEYNLEFFIPKKDRCEKCEAYKLLSKDDKTPKRDSMRKHRNDIESARKRMNESAILAETDQSVYVMHMDLQKVLTTPRSEIGTMYYMSKISVWNFTIYEFSTSKGYCFVWNEATGNRGSNEVASYLFDHLRDVKERGAKSVHIYSDNCGGQNRNKNVFATEIRASIEFNLDIYHRLD</sequence>
<name>A0ACC2N6Z2_9HYME</name>
<comment type="caution">
    <text evidence="1">The sequence shown here is derived from an EMBL/GenBank/DDBJ whole genome shotgun (WGS) entry which is preliminary data.</text>
</comment>
<dbReference type="Proteomes" id="UP001239111">
    <property type="component" value="Chromosome 4"/>
</dbReference>
<proteinExistence type="predicted"/>
<dbReference type="EMBL" id="CM056744">
    <property type="protein sequence ID" value="KAJ8666483.1"/>
    <property type="molecule type" value="Genomic_DNA"/>
</dbReference>